<dbReference type="Gene3D" id="3.40.190.10">
    <property type="entry name" value="Periplasmic binding protein-like II"/>
    <property type="match status" value="2"/>
</dbReference>
<organism evidence="9 10">
    <name type="scientific">Xanthobacter tagetidis</name>
    <dbReference type="NCBI Taxonomy" id="60216"/>
    <lineage>
        <taxon>Bacteria</taxon>
        <taxon>Pseudomonadati</taxon>
        <taxon>Pseudomonadota</taxon>
        <taxon>Alphaproteobacteria</taxon>
        <taxon>Hyphomicrobiales</taxon>
        <taxon>Xanthobacteraceae</taxon>
        <taxon>Xanthobacter</taxon>
    </lineage>
</organism>
<comment type="subcellular location">
    <subcellularLocation>
        <location evidence="1">Periplasm</location>
    </subcellularLocation>
</comment>
<comment type="similarity">
    <text evidence="2">Belongs to the bacterial solute-binding protein SsuA/TauA family.</text>
</comment>
<dbReference type="GO" id="GO:0042597">
    <property type="term" value="C:periplasmic space"/>
    <property type="evidence" value="ECO:0007669"/>
    <property type="project" value="UniProtKB-SubCell"/>
</dbReference>
<dbReference type="InterPro" id="IPR010067">
    <property type="entry name" value="ABC_SsuA_sub-bd"/>
</dbReference>
<proteinExistence type="inferred from homology"/>
<evidence type="ECO:0000256" key="6">
    <source>
        <dbReference type="ARBA" id="ARBA00070228"/>
    </source>
</evidence>
<dbReference type="InterPro" id="IPR001638">
    <property type="entry name" value="Solute-binding_3/MltF_N"/>
</dbReference>
<dbReference type="EMBL" id="RCTF01000002">
    <property type="protein sequence ID" value="RLP81185.1"/>
    <property type="molecule type" value="Genomic_DNA"/>
</dbReference>
<evidence type="ECO:0000256" key="5">
    <source>
        <dbReference type="ARBA" id="ARBA00055538"/>
    </source>
</evidence>
<evidence type="ECO:0000256" key="2">
    <source>
        <dbReference type="ARBA" id="ARBA00010742"/>
    </source>
</evidence>
<dbReference type="NCBIfam" id="TIGR01728">
    <property type="entry name" value="SsuA_fam"/>
    <property type="match status" value="1"/>
</dbReference>
<dbReference type="SUPFAM" id="SSF53850">
    <property type="entry name" value="Periplasmic binding protein-like II"/>
    <property type="match status" value="1"/>
</dbReference>
<dbReference type="Proteomes" id="UP000269692">
    <property type="component" value="Unassembled WGS sequence"/>
</dbReference>
<dbReference type="GO" id="GO:0042626">
    <property type="term" value="F:ATPase-coupled transmembrane transporter activity"/>
    <property type="evidence" value="ECO:0007669"/>
    <property type="project" value="InterPro"/>
</dbReference>
<dbReference type="AlphaFoldDB" id="A0A3L7AMJ6"/>
<gene>
    <name evidence="9" type="ORF">D9R14_04140</name>
</gene>
<dbReference type="InterPro" id="IPR015168">
    <property type="entry name" value="SsuA/THI5"/>
</dbReference>
<evidence type="ECO:0000256" key="1">
    <source>
        <dbReference type="ARBA" id="ARBA00004418"/>
    </source>
</evidence>
<dbReference type="Pfam" id="PF09084">
    <property type="entry name" value="NMT1"/>
    <property type="match status" value="1"/>
</dbReference>
<keyword evidence="10" id="KW-1185">Reference proteome</keyword>
<evidence type="ECO:0000256" key="7">
    <source>
        <dbReference type="SAM" id="SignalP"/>
    </source>
</evidence>
<evidence type="ECO:0000313" key="9">
    <source>
        <dbReference type="EMBL" id="RLP81185.1"/>
    </source>
</evidence>
<evidence type="ECO:0000256" key="3">
    <source>
        <dbReference type="ARBA" id="ARBA00022448"/>
    </source>
</evidence>
<protein>
    <recommendedName>
        <fullName evidence="6">Putative aliphatic sulfonates-binding protein</fullName>
    </recommendedName>
</protein>
<dbReference type="RefSeq" id="WP_121622037.1">
    <property type="nucleotide sequence ID" value="NZ_JACIIW010000003.1"/>
</dbReference>
<evidence type="ECO:0000313" key="10">
    <source>
        <dbReference type="Proteomes" id="UP000269692"/>
    </source>
</evidence>
<sequence length="321" mass="33365">MIALSRRAGLLALAAAASAVIGLSPAGAQQAPLKEFRIGFQKAGLPVVTRHLQIIEKALAPEGISVRWVEFPSGPPLLEALNAGAVDVGWTGDAPPIFAQAAGANLVYVAALPSNGAGEGILVPADSAVTSVAGLKGKKVGVTKGSSAHNLLVAALERAGVPFADITPVYLSPADAAAAFASGKIDAWSIWDPFFAIAELRHKPRVLTTTKDELNVNTYFLANKSFAAAHPAVVIKAEDALKQSARWADQNRTEVAKVLAEVTGVDIAAQTRAADRQVFGVGPLTAEVIAGQQQTADRFAKLGLIPRAIVVKDAVWVRPQS</sequence>
<reference evidence="9 10" key="1">
    <citation type="submission" date="2018-10" db="EMBL/GenBank/DDBJ databases">
        <title>Xanthobacter tagetidis genome sequencing and assembly.</title>
        <authorList>
            <person name="Maclea K.S."/>
            <person name="Goen A.E."/>
            <person name="Fatima S.A."/>
        </authorList>
    </citation>
    <scope>NUCLEOTIDE SEQUENCE [LARGE SCALE GENOMIC DNA]</scope>
    <source>
        <strain evidence="9 10">ATCC 700314</strain>
    </source>
</reference>
<feature type="signal peptide" evidence="7">
    <location>
        <begin position="1"/>
        <end position="19"/>
    </location>
</feature>
<evidence type="ECO:0000256" key="4">
    <source>
        <dbReference type="ARBA" id="ARBA00022729"/>
    </source>
</evidence>
<dbReference type="FunFam" id="3.40.190.10:FF:000050">
    <property type="entry name" value="Sulfonate ABC transporter substrate-binding protein"/>
    <property type="match status" value="1"/>
</dbReference>
<dbReference type="OrthoDB" id="7374754at2"/>
<dbReference type="PANTHER" id="PTHR30024">
    <property type="entry name" value="ALIPHATIC SULFONATES-BINDING PROTEIN-RELATED"/>
    <property type="match status" value="1"/>
</dbReference>
<dbReference type="SMART" id="SM00062">
    <property type="entry name" value="PBPb"/>
    <property type="match status" value="1"/>
</dbReference>
<evidence type="ECO:0000259" key="8">
    <source>
        <dbReference type="SMART" id="SM00062"/>
    </source>
</evidence>
<keyword evidence="3" id="KW-0813">Transport</keyword>
<dbReference type="GO" id="GO:0016020">
    <property type="term" value="C:membrane"/>
    <property type="evidence" value="ECO:0007669"/>
    <property type="project" value="InterPro"/>
</dbReference>
<accession>A0A3L7AMJ6</accession>
<feature type="domain" description="Solute-binding protein family 3/N-terminal" evidence="8">
    <location>
        <begin position="35"/>
        <end position="255"/>
    </location>
</feature>
<feature type="chain" id="PRO_5018154194" description="Putative aliphatic sulfonates-binding protein" evidence="7">
    <location>
        <begin position="20"/>
        <end position="321"/>
    </location>
</feature>
<name>A0A3L7AMJ6_9HYPH</name>
<dbReference type="PANTHER" id="PTHR30024:SF42">
    <property type="entry name" value="ALIPHATIC SULFONATES-BINDING PROTEIN-RELATED"/>
    <property type="match status" value="1"/>
</dbReference>
<comment type="caution">
    <text evidence="9">The sequence shown here is derived from an EMBL/GenBank/DDBJ whole genome shotgun (WGS) entry which is preliminary data.</text>
</comment>
<keyword evidence="4 7" id="KW-0732">Signal</keyword>
<comment type="function">
    <text evidence="5">Part of a binding-protein-dependent transport system for aliphatic sulfonates. Putative binding protein.</text>
</comment>